<evidence type="ECO:0000313" key="3">
    <source>
        <dbReference type="EMBL" id="KAK7109347.1"/>
    </source>
</evidence>
<feature type="region of interest" description="Disordered" evidence="1">
    <location>
        <begin position="412"/>
        <end position="634"/>
    </location>
</feature>
<dbReference type="SUPFAM" id="SSF50156">
    <property type="entry name" value="PDZ domain-like"/>
    <property type="match status" value="1"/>
</dbReference>
<feature type="compositionally biased region" description="Low complexity" evidence="1">
    <location>
        <begin position="227"/>
        <end position="237"/>
    </location>
</feature>
<gene>
    <name evidence="3" type="ORF">V1264_013402</name>
</gene>
<protein>
    <recommendedName>
        <fullName evidence="2">PH domain-containing protein</fullName>
    </recommendedName>
</protein>
<feature type="compositionally biased region" description="Acidic residues" evidence="1">
    <location>
        <begin position="147"/>
        <end position="163"/>
    </location>
</feature>
<dbReference type="EMBL" id="JBAMIC010000003">
    <property type="protein sequence ID" value="KAK7109347.1"/>
    <property type="molecule type" value="Genomic_DNA"/>
</dbReference>
<feature type="compositionally biased region" description="Polar residues" evidence="1">
    <location>
        <begin position="569"/>
        <end position="582"/>
    </location>
</feature>
<dbReference type="InterPro" id="IPR036034">
    <property type="entry name" value="PDZ_sf"/>
</dbReference>
<feature type="compositionally biased region" description="Polar residues" evidence="1">
    <location>
        <begin position="607"/>
        <end position="618"/>
    </location>
</feature>
<dbReference type="Pfam" id="PF00169">
    <property type="entry name" value="PH"/>
    <property type="match status" value="1"/>
</dbReference>
<dbReference type="AlphaFoldDB" id="A0AAN9BPJ6"/>
<feature type="domain" description="PH" evidence="2">
    <location>
        <begin position="3"/>
        <end position="115"/>
    </location>
</feature>
<dbReference type="SUPFAM" id="SSF50729">
    <property type="entry name" value="PH domain-like"/>
    <property type="match status" value="1"/>
</dbReference>
<dbReference type="PROSITE" id="PS50003">
    <property type="entry name" value="PH_DOMAIN"/>
    <property type="match status" value="1"/>
</dbReference>
<proteinExistence type="predicted"/>
<feature type="compositionally biased region" description="Pro residues" evidence="1">
    <location>
        <begin position="250"/>
        <end position="305"/>
    </location>
</feature>
<organism evidence="3 4">
    <name type="scientific">Littorina saxatilis</name>
    <dbReference type="NCBI Taxonomy" id="31220"/>
    <lineage>
        <taxon>Eukaryota</taxon>
        <taxon>Metazoa</taxon>
        <taxon>Spiralia</taxon>
        <taxon>Lophotrochozoa</taxon>
        <taxon>Mollusca</taxon>
        <taxon>Gastropoda</taxon>
        <taxon>Caenogastropoda</taxon>
        <taxon>Littorinimorpha</taxon>
        <taxon>Littorinoidea</taxon>
        <taxon>Littorinidae</taxon>
        <taxon>Littorina</taxon>
    </lineage>
</organism>
<dbReference type="Gene3D" id="2.30.29.30">
    <property type="entry name" value="Pleckstrin-homology domain (PH domain)/Phosphotyrosine-binding domain (PTB)"/>
    <property type="match status" value="1"/>
</dbReference>
<feature type="region of interest" description="Disordered" evidence="1">
    <location>
        <begin position="649"/>
        <end position="742"/>
    </location>
</feature>
<reference evidence="3 4" key="1">
    <citation type="submission" date="2024-02" db="EMBL/GenBank/DDBJ databases">
        <title>Chromosome-scale genome assembly of the rough periwinkle Littorina saxatilis.</title>
        <authorList>
            <person name="De Jode A."/>
            <person name="Faria R."/>
            <person name="Formenti G."/>
            <person name="Sims Y."/>
            <person name="Smith T.P."/>
            <person name="Tracey A."/>
            <person name="Wood J.M.D."/>
            <person name="Zagrodzka Z.B."/>
            <person name="Johannesson K."/>
            <person name="Butlin R.K."/>
            <person name="Leder E.H."/>
        </authorList>
    </citation>
    <scope>NUCLEOTIDE SEQUENCE [LARGE SCALE GENOMIC DNA]</scope>
    <source>
        <strain evidence="3">Snail1</strain>
        <tissue evidence="3">Muscle</tissue>
    </source>
</reference>
<evidence type="ECO:0000313" key="4">
    <source>
        <dbReference type="Proteomes" id="UP001374579"/>
    </source>
</evidence>
<dbReference type="Proteomes" id="UP001374579">
    <property type="component" value="Unassembled WGS sequence"/>
</dbReference>
<dbReference type="SMART" id="SM00233">
    <property type="entry name" value="PH"/>
    <property type="match status" value="1"/>
</dbReference>
<feature type="compositionally biased region" description="Polar residues" evidence="1">
    <location>
        <begin position="666"/>
        <end position="675"/>
    </location>
</feature>
<feature type="compositionally biased region" description="Pro residues" evidence="1">
    <location>
        <begin position="211"/>
        <end position="226"/>
    </location>
</feature>
<sequence length="976" mass="104495">MENVIKQGYLKKGNSTEGGVFSGIIEKMTPRKWYILVVRRGVPYLEQYERDVDIFSSPPTASYDLSPCTSISRTMATSARTFTFVIVCPNQLIELIAATREQMQDWCNALERTLSSLGVLKRDIEEHVYTFCPAVSNVVGHSQNKADEEDDNNEENNYVDEDLGAVGGAPPPLPPLAPRPLQPPPLPGGHPSLLRTNSKDPPRESGDAVNDPPPPAHPAPLPPPPRKAATAPAACSADKAVSPSSASRHPPLPPCPPPSLPPSPSVPSTPPPPLPPGRPPAPSAAPPPKPPPPLPRPPERPPPPCLNQQEKSLPPRPRRSPKLQKPGSVRTSGDNEDSDSSDTDYSSDFVSGAFWEINRKTPVPTARRATLVRKPPTGSGGAESDGVGNPPDRIDELDEGYTDLATVSHLRNSGNADLQEGKNHEYMYSEVKKKSTLAGSVSLEKGKEKTENSKQSMGNGLASGATSQSNETDGDSAQATTTRVSGEGSNSATGHEAGQDPDPSTENFYAPFPGDVDDTFASASSRPVTDGGDREPESGVTVVKCPPLSNPRKNSTPPLTSEDLEPDSVYSSAAEASSLPTNSVPPLPKRLDSLPSWKSDVAEDVPMNNTACAASNGSPVPGASLAEGDVTRPVPARRKNVYPVSSVNFTEKSSPAIPPLPPRRSTVINRGTSVDSGFGPPPLPTRKVHSFRSTRPSSSGEVDGEQAPDSPGTGEGNDEEASSRPTSSVLRHGSIGGSDVTENHLRQRMRLDREHSVHSVVSLKQSQAEILRQEMELPGVTVTVTEHAAQGIAFVDCADSVCMVGWIQKDFPSLHGKFHIGDQLISICNVKVTSAAMAHKMLKHPKSDMVEMLVKRIPHAVVLAIRREAEGQNIGIKRNGGTAEIQYVDPNGLAAGNGLPLHAPKVLEPESAGRTTWVLTEINSRHLSLFFKDSEIEHRLNAVGREISVVVQPADYIGELKKQLKKMKNYKNYIVQ</sequence>
<comment type="caution">
    <text evidence="3">The sequence shown here is derived from an EMBL/GenBank/DDBJ whole genome shotgun (WGS) entry which is preliminary data.</text>
</comment>
<feature type="region of interest" description="Disordered" evidence="1">
    <location>
        <begin position="141"/>
        <end position="397"/>
    </location>
</feature>
<evidence type="ECO:0000256" key="1">
    <source>
        <dbReference type="SAM" id="MobiDB-lite"/>
    </source>
</evidence>
<keyword evidence="4" id="KW-1185">Reference proteome</keyword>
<feature type="compositionally biased region" description="Basic and acidic residues" evidence="1">
    <location>
        <begin position="419"/>
        <end position="433"/>
    </location>
</feature>
<dbReference type="InterPro" id="IPR011993">
    <property type="entry name" value="PH-like_dom_sf"/>
</dbReference>
<feature type="compositionally biased region" description="Basic and acidic residues" evidence="1">
    <location>
        <begin position="197"/>
        <end position="206"/>
    </location>
</feature>
<dbReference type="InterPro" id="IPR001849">
    <property type="entry name" value="PH_domain"/>
</dbReference>
<name>A0AAN9BPJ6_9CAEN</name>
<feature type="compositionally biased region" description="Pro residues" evidence="1">
    <location>
        <begin position="169"/>
        <end position="188"/>
    </location>
</feature>
<accession>A0AAN9BPJ6</accession>
<feature type="compositionally biased region" description="Polar residues" evidence="1">
    <location>
        <begin position="453"/>
        <end position="493"/>
    </location>
</feature>
<evidence type="ECO:0000259" key="2">
    <source>
        <dbReference type="PROSITE" id="PS50003"/>
    </source>
</evidence>